<gene>
    <name evidence="4" type="ORF">BGW38_007909</name>
</gene>
<dbReference type="Proteomes" id="UP000780801">
    <property type="component" value="Unassembled WGS sequence"/>
</dbReference>
<dbReference type="PANTHER" id="PTHR43329">
    <property type="entry name" value="EPOXIDE HYDROLASE"/>
    <property type="match status" value="1"/>
</dbReference>
<name>A0A9P6G0E1_9FUNG</name>
<keyword evidence="5" id="KW-1185">Reference proteome</keyword>
<sequence>MCYYVEEGDPKGEPLLLVHGFPDIWYGWRYQIGYLAKLGYRVIAIDCLGYGQSDSPQDLQLYGMKSLCKQIVCILDELQIPKVTVRVCTPCNPPAPEYRSLEDIVKMVPEFEYQLNLAHPDTAAKMDKEDIKYIADQFVHSTFRGPLNYYKTTKINFDDERGLDELNVMLEDCLEDLLVKRRKTVVKSNL</sequence>
<dbReference type="OrthoDB" id="408373at2759"/>
<comment type="caution">
    <text evidence="4">The sequence shown here is derived from an EMBL/GenBank/DDBJ whole genome shotgun (WGS) entry which is preliminary data.</text>
</comment>
<dbReference type="SUPFAM" id="SSF53474">
    <property type="entry name" value="alpha/beta-Hydrolases"/>
    <property type="match status" value="1"/>
</dbReference>
<comment type="similarity">
    <text evidence="2">Belongs to the AB hydrolase superfamily. Epoxide hydrolase family.</text>
</comment>
<evidence type="ECO:0000313" key="4">
    <source>
        <dbReference type="EMBL" id="KAF9584000.1"/>
    </source>
</evidence>
<reference evidence="4" key="1">
    <citation type="journal article" date="2020" name="Fungal Divers.">
        <title>Resolving the Mortierellaceae phylogeny through synthesis of multi-gene phylogenetics and phylogenomics.</title>
        <authorList>
            <person name="Vandepol N."/>
            <person name="Liber J."/>
            <person name="Desiro A."/>
            <person name="Na H."/>
            <person name="Kennedy M."/>
            <person name="Barry K."/>
            <person name="Grigoriev I.V."/>
            <person name="Miller A.N."/>
            <person name="O'Donnell K."/>
            <person name="Stajich J.E."/>
            <person name="Bonito G."/>
        </authorList>
    </citation>
    <scope>NUCLEOTIDE SEQUENCE</scope>
    <source>
        <strain evidence="4">KOD1015</strain>
    </source>
</reference>
<evidence type="ECO:0000259" key="3">
    <source>
        <dbReference type="Pfam" id="PF00561"/>
    </source>
</evidence>
<protein>
    <recommendedName>
        <fullName evidence="3">AB hydrolase-1 domain-containing protein</fullName>
    </recommendedName>
</protein>
<dbReference type="Gene3D" id="3.40.50.1820">
    <property type="entry name" value="alpha/beta hydrolase"/>
    <property type="match status" value="2"/>
</dbReference>
<dbReference type="PRINTS" id="PR00412">
    <property type="entry name" value="EPOXHYDRLASE"/>
</dbReference>
<feature type="domain" description="AB hydrolase-1" evidence="3">
    <location>
        <begin position="14"/>
        <end position="85"/>
    </location>
</feature>
<evidence type="ECO:0000313" key="5">
    <source>
        <dbReference type="Proteomes" id="UP000780801"/>
    </source>
</evidence>
<dbReference type="Pfam" id="PF00561">
    <property type="entry name" value="Abhydrolase_1"/>
    <property type="match status" value="1"/>
</dbReference>
<keyword evidence="1" id="KW-0378">Hydrolase</keyword>
<organism evidence="4 5">
    <name type="scientific">Lunasporangiospora selenospora</name>
    <dbReference type="NCBI Taxonomy" id="979761"/>
    <lineage>
        <taxon>Eukaryota</taxon>
        <taxon>Fungi</taxon>
        <taxon>Fungi incertae sedis</taxon>
        <taxon>Mucoromycota</taxon>
        <taxon>Mortierellomycotina</taxon>
        <taxon>Mortierellomycetes</taxon>
        <taxon>Mortierellales</taxon>
        <taxon>Mortierellaceae</taxon>
        <taxon>Lunasporangiospora</taxon>
    </lineage>
</organism>
<accession>A0A9P6G0E1</accession>
<dbReference type="InterPro" id="IPR000073">
    <property type="entry name" value="AB_hydrolase_1"/>
</dbReference>
<dbReference type="InterPro" id="IPR029058">
    <property type="entry name" value="AB_hydrolase_fold"/>
</dbReference>
<dbReference type="GO" id="GO:0016787">
    <property type="term" value="F:hydrolase activity"/>
    <property type="evidence" value="ECO:0007669"/>
    <property type="project" value="UniProtKB-KW"/>
</dbReference>
<dbReference type="AlphaFoldDB" id="A0A9P6G0E1"/>
<dbReference type="EMBL" id="JAABOA010000530">
    <property type="protein sequence ID" value="KAF9584000.1"/>
    <property type="molecule type" value="Genomic_DNA"/>
</dbReference>
<evidence type="ECO:0000256" key="1">
    <source>
        <dbReference type="ARBA" id="ARBA00022801"/>
    </source>
</evidence>
<proteinExistence type="inferred from homology"/>
<evidence type="ECO:0000256" key="2">
    <source>
        <dbReference type="ARBA" id="ARBA00038334"/>
    </source>
</evidence>
<dbReference type="InterPro" id="IPR000639">
    <property type="entry name" value="Epox_hydrolase-like"/>
</dbReference>